<evidence type="ECO:0000256" key="13">
    <source>
        <dbReference type="SAM" id="MobiDB-lite"/>
    </source>
</evidence>
<name>A0A5A8DCU1_CAFRO</name>
<keyword evidence="11" id="KW-1208">Phospholipid metabolism</keyword>
<dbReference type="GO" id="GO:0005783">
    <property type="term" value="C:endoplasmic reticulum"/>
    <property type="evidence" value="ECO:0007669"/>
    <property type="project" value="TreeGrafter"/>
</dbReference>
<comment type="subcellular location">
    <subcellularLocation>
        <location evidence="1">Membrane</location>
    </subcellularLocation>
</comment>
<feature type="transmembrane region" description="Helical" evidence="14">
    <location>
        <begin position="118"/>
        <end position="136"/>
    </location>
</feature>
<feature type="transmembrane region" description="Helical" evidence="14">
    <location>
        <begin position="143"/>
        <end position="165"/>
    </location>
</feature>
<dbReference type="GO" id="GO:0019432">
    <property type="term" value="P:triglyceride biosynthetic process"/>
    <property type="evidence" value="ECO:0007669"/>
    <property type="project" value="TreeGrafter"/>
</dbReference>
<evidence type="ECO:0000256" key="3">
    <source>
        <dbReference type="ARBA" id="ARBA00008655"/>
    </source>
</evidence>
<evidence type="ECO:0000256" key="1">
    <source>
        <dbReference type="ARBA" id="ARBA00004370"/>
    </source>
</evidence>
<sequence>MRPSSSALALAETSAEQELLEHLAMQTPRLTAMRMSPRLKAAGGPVRVPSLSSFPVAAGSGGAAEAGSLEAAAPSAQAHHADPAITLAATLLKQGVGNLVDDSFNRCFEEREPEPWNWNIYLFPAWVLGLVIRFGVLFPLRALALVLGNLVFFACYAVLEFTPFIPTRMRMAAHLWLIQMLCSAFVMSWSGVIRFHGARPVAKPGKPPGIFVANHSSMIDFVVLQQSHNYAVVGQKHGGWVAFFQDRVLAALDCIWFDRSDSDNKALVAQRLEEHAHDPARVPILVFPEGTCVNNQYTIMFRKTVFALDVPINPIAIKYNDIFVPGYWNSRRQGFGAHLFTLMTSWALVCDVYYMDPMTRRAGEKDVDFAKRVQYAIARRAGLKAVDWDGYMKYWSPSDRFIRNRRSQCAEYLLAETRMRVADSPPADKHSRSLSAPDASAGIAPAASVLGTLRASRDAAGDGVSKRHPASADAEDCGLSLE</sequence>
<dbReference type="Pfam" id="PF01553">
    <property type="entry name" value="Acyltransferase"/>
    <property type="match status" value="1"/>
</dbReference>
<reference evidence="20 21" key="1">
    <citation type="submission" date="2019-07" db="EMBL/GenBank/DDBJ databases">
        <title>Genomes of Cafeteria roenbergensis.</title>
        <authorList>
            <person name="Fischer M.G."/>
            <person name="Hackl T."/>
            <person name="Roman M."/>
        </authorList>
    </citation>
    <scope>NUCLEOTIDE SEQUENCE [LARGE SCALE GENOMIC DNA]</scope>
    <source>
        <strain evidence="17 21">BVI</strain>
        <strain evidence="16 23">Cflag</strain>
        <strain evidence="18 20">E4-10P</strain>
        <strain evidence="19 22">RCC970-E3</strain>
    </source>
</reference>
<evidence type="ECO:0000256" key="9">
    <source>
        <dbReference type="ARBA" id="ARBA00023136"/>
    </source>
</evidence>
<dbReference type="PANTHER" id="PTHR23063:SF2">
    <property type="entry name" value="GLYCEROL-3-PHOSPHATE ACYLTRANSFERASE 4, ISOFORM D-RELATED"/>
    <property type="match status" value="1"/>
</dbReference>
<evidence type="ECO:0000256" key="8">
    <source>
        <dbReference type="ARBA" id="ARBA00023098"/>
    </source>
</evidence>
<dbReference type="Proteomes" id="UP000325113">
    <property type="component" value="Unassembled WGS sequence"/>
</dbReference>
<keyword evidence="5" id="KW-0808">Transferase</keyword>
<dbReference type="OMA" id="ANHTTVM"/>
<evidence type="ECO:0000313" key="22">
    <source>
        <dbReference type="Proteomes" id="UP000324907"/>
    </source>
</evidence>
<dbReference type="GO" id="GO:0016020">
    <property type="term" value="C:membrane"/>
    <property type="evidence" value="ECO:0007669"/>
    <property type="project" value="UniProtKB-SubCell"/>
</dbReference>
<keyword evidence="12" id="KW-0012">Acyltransferase</keyword>
<dbReference type="AlphaFoldDB" id="A0A5A8DCU1"/>
<evidence type="ECO:0000313" key="17">
    <source>
        <dbReference type="EMBL" id="KAA0156857.1"/>
    </source>
</evidence>
<dbReference type="GO" id="GO:0008654">
    <property type="term" value="P:phospholipid biosynthetic process"/>
    <property type="evidence" value="ECO:0007669"/>
    <property type="project" value="UniProtKB-KW"/>
</dbReference>
<feature type="region of interest" description="Disordered" evidence="13">
    <location>
        <begin position="458"/>
        <end position="482"/>
    </location>
</feature>
<dbReference type="GO" id="GO:0004366">
    <property type="term" value="F:glycerol-3-phosphate O-acyltransferase activity"/>
    <property type="evidence" value="ECO:0007669"/>
    <property type="project" value="TreeGrafter"/>
</dbReference>
<evidence type="ECO:0000256" key="5">
    <source>
        <dbReference type="ARBA" id="ARBA00022679"/>
    </source>
</evidence>
<evidence type="ECO:0000256" key="7">
    <source>
        <dbReference type="ARBA" id="ARBA00022989"/>
    </source>
</evidence>
<dbReference type="SMART" id="SM00563">
    <property type="entry name" value="PlsC"/>
    <property type="match status" value="1"/>
</dbReference>
<evidence type="ECO:0000256" key="4">
    <source>
        <dbReference type="ARBA" id="ARBA00022516"/>
    </source>
</evidence>
<evidence type="ECO:0000256" key="10">
    <source>
        <dbReference type="ARBA" id="ARBA00023209"/>
    </source>
</evidence>
<gene>
    <name evidence="18" type="ORF">FNF27_08066</name>
    <name evidence="19" type="ORF">FNF28_02763</name>
    <name evidence="17" type="ORF">FNF29_00967</name>
    <name evidence="16" type="ORF">FNF31_06828</name>
</gene>
<evidence type="ECO:0000313" key="18">
    <source>
        <dbReference type="EMBL" id="KAA0162357.1"/>
    </source>
</evidence>
<evidence type="ECO:0000313" key="19">
    <source>
        <dbReference type="EMBL" id="KAA0167549.1"/>
    </source>
</evidence>
<evidence type="ECO:0000313" key="23">
    <source>
        <dbReference type="Proteomes" id="UP000325113"/>
    </source>
</evidence>
<proteinExistence type="inferred from homology"/>
<keyword evidence="21" id="KW-1185">Reference proteome</keyword>
<dbReference type="PANTHER" id="PTHR23063">
    <property type="entry name" value="PHOSPHOLIPID ACYLTRANSFERASE"/>
    <property type="match status" value="1"/>
</dbReference>
<evidence type="ECO:0000256" key="11">
    <source>
        <dbReference type="ARBA" id="ARBA00023264"/>
    </source>
</evidence>
<dbReference type="CDD" id="cd07991">
    <property type="entry name" value="LPLAT_LPCAT1-like"/>
    <property type="match status" value="1"/>
</dbReference>
<dbReference type="EMBL" id="VLTM01000114">
    <property type="protein sequence ID" value="KAA0151484.1"/>
    <property type="molecule type" value="Genomic_DNA"/>
</dbReference>
<protein>
    <recommendedName>
        <fullName evidence="15">Phospholipid/glycerol acyltransferase domain-containing protein</fullName>
    </recommendedName>
</protein>
<evidence type="ECO:0000313" key="16">
    <source>
        <dbReference type="EMBL" id="KAA0151484.1"/>
    </source>
</evidence>
<feature type="domain" description="Phospholipid/glycerol acyltransferase" evidence="15">
    <location>
        <begin position="209"/>
        <end position="320"/>
    </location>
</feature>
<keyword evidence="10" id="KW-0594">Phospholipid biosynthesis</keyword>
<dbReference type="Proteomes" id="UP000324907">
    <property type="component" value="Unassembled WGS sequence"/>
</dbReference>
<dbReference type="SUPFAM" id="SSF69593">
    <property type="entry name" value="Glycerol-3-phosphate (1)-acyltransferase"/>
    <property type="match status" value="1"/>
</dbReference>
<comment type="pathway">
    <text evidence="2">Lipid metabolism.</text>
</comment>
<dbReference type="Proteomes" id="UP000323011">
    <property type="component" value="Unassembled WGS sequence"/>
</dbReference>
<evidence type="ECO:0000256" key="6">
    <source>
        <dbReference type="ARBA" id="ARBA00022692"/>
    </source>
</evidence>
<keyword evidence="4" id="KW-0444">Lipid biosynthesis</keyword>
<dbReference type="EMBL" id="VLTO01000124">
    <property type="protein sequence ID" value="KAA0162357.1"/>
    <property type="molecule type" value="Genomic_DNA"/>
</dbReference>
<dbReference type="InterPro" id="IPR002123">
    <property type="entry name" value="Plipid/glycerol_acylTrfase"/>
</dbReference>
<evidence type="ECO:0000313" key="20">
    <source>
        <dbReference type="Proteomes" id="UP000322899"/>
    </source>
</evidence>
<evidence type="ECO:0000256" key="12">
    <source>
        <dbReference type="ARBA" id="ARBA00023315"/>
    </source>
</evidence>
<keyword evidence="8" id="KW-0443">Lipid metabolism</keyword>
<feature type="transmembrane region" description="Helical" evidence="14">
    <location>
        <begin position="171"/>
        <end position="193"/>
    </location>
</feature>
<organism evidence="18 20">
    <name type="scientific">Cafeteria roenbergensis</name>
    <name type="common">Marine flagellate</name>
    <dbReference type="NCBI Taxonomy" id="33653"/>
    <lineage>
        <taxon>Eukaryota</taxon>
        <taxon>Sar</taxon>
        <taxon>Stramenopiles</taxon>
        <taxon>Bigyra</taxon>
        <taxon>Opalozoa</taxon>
        <taxon>Bicosoecida</taxon>
        <taxon>Cafeteriaceae</taxon>
        <taxon>Cafeteria</taxon>
    </lineage>
</organism>
<accession>A0A5A8DCU1</accession>
<comment type="similarity">
    <text evidence="3">Belongs to the 1-acyl-sn-glycerol-3-phosphate acyltransferase family.</text>
</comment>
<dbReference type="EMBL" id="VLTL01000033">
    <property type="protein sequence ID" value="KAA0167549.1"/>
    <property type="molecule type" value="Genomic_DNA"/>
</dbReference>
<evidence type="ECO:0000259" key="15">
    <source>
        <dbReference type="SMART" id="SM00563"/>
    </source>
</evidence>
<dbReference type="EMBL" id="VLTN01000003">
    <property type="protein sequence ID" value="KAA0156857.1"/>
    <property type="molecule type" value="Genomic_DNA"/>
</dbReference>
<keyword evidence="6 14" id="KW-0812">Transmembrane</keyword>
<dbReference type="OrthoDB" id="10051137at2759"/>
<comment type="caution">
    <text evidence="18">The sequence shown here is derived from an EMBL/GenBank/DDBJ whole genome shotgun (WGS) entry which is preliminary data.</text>
</comment>
<dbReference type="Proteomes" id="UP000322899">
    <property type="component" value="Unassembled WGS sequence"/>
</dbReference>
<evidence type="ECO:0000256" key="2">
    <source>
        <dbReference type="ARBA" id="ARBA00005189"/>
    </source>
</evidence>
<evidence type="ECO:0000313" key="21">
    <source>
        <dbReference type="Proteomes" id="UP000323011"/>
    </source>
</evidence>
<keyword evidence="7 14" id="KW-1133">Transmembrane helix</keyword>
<keyword evidence="9 14" id="KW-0472">Membrane</keyword>
<evidence type="ECO:0000256" key="14">
    <source>
        <dbReference type="SAM" id="Phobius"/>
    </source>
</evidence>
<dbReference type="InterPro" id="IPR045252">
    <property type="entry name" value="LPCAT1-like"/>
</dbReference>